<keyword evidence="2" id="KW-0472">Membrane</keyword>
<keyword evidence="4" id="KW-0808">Transferase</keyword>
<organism evidence="4 5">
    <name type="scientific">Anatilimnocola aggregata</name>
    <dbReference type="NCBI Taxonomy" id="2528021"/>
    <lineage>
        <taxon>Bacteria</taxon>
        <taxon>Pseudomonadati</taxon>
        <taxon>Planctomycetota</taxon>
        <taxon>Planctomycetia</taxon>
        <taxon>Pirellulales</taxon>
        <taxon>Pirellulaceae</taxon>
        <taxon>Anatilimnocola</taxon>
    </lineage>
</organism>
<feature type="transmembrane region" description="Helical" evidence="2">
    <location>
        <begin position="39"/>
        <end position="60"/>
    </location>
</feature>
<keyword evidence="5" id="KW-1185">Reference proteome</keyword>
<feature type="transmembrane region" description="Helical" evidence="2">
    <location>
        <begin position="202"/>
        <end position="222"/>
    </location>
</feature>
<dbReference type="KEGG" id="aagg:ETAA8_32520"/>
<proteinExistence type="predicted"/>
<dbReference type="PANTHER" id="PTHR23028">
    <property type="entry name" value="ACETYLTRANSFERASE"/>
    <property type="match status" value="1"/>
</dbReference>
<sequence>MSTIVAPPEVVSPISTTSSSPVPAQQQPTKFYRPELDGLRFCCFLAVFIGHSFLISPQMFSGSGPMMAELGRWLVAIMNMGYVAVGAFFVLSSYLITELLLREHERTGRIDIGAFYARRALRIWPLYYFFLIVTLVVERSCGLASIPTADLPWYFTFLGNWQIVTSAHIPHSAAQLLWTVAIEEQFYLVWPVLIAFISPKRLVWACLALLLAGSVTRIWLWQTGASHFAIYFNTAVHFDTIAWGALLAIGTRCGWLDSWSAAARWSLVTGGVVAAILTQRYLADVQPFPAWPVIAYPLFALAALAVVAGAIRLNAEQTSPLTHPWLVHLGKISYGLYIWHLLAILLVYRLGWCAPRSPGTILFALPLTILLAELSYIWVEKPFLAWKERYARADAKPEGLPRQSAVAEI</sequence>
<dbReference type="InterPro" id="IPR050879">
    <property type="entry name" value="Acyltransferase_3"/>
</dbReference>
<dbReference type="OrthoDB" id="9796461at2"/>
<dbReference type="PANTHER" id="PTHR23028:SF53">
    <property type="entry name" value="ACYL_TRANSF_3 DOMAIN-CONTAINING PROTEIN"/>
    <property type="match status" value="1"/>
</dbReference>
<feature type="transmembrane region" description="Helical" evidence="2">
    <location>
        <begin position="325"/>
        <end position="348"/>
    </location>
</feature>
<dbReference type="GO" id="GO:0016747">
    <property type="term" value="F:acyltransferase activity, transferring groups other than amino-acyl groups"/>
    <property type="evidence" value="ECO:0007669"/>
    <property type="project" value="InterPro"/>
</dbReference>
<reference evidence="4 5" key="1">
    <citation type="submission" date="2019-02" db="EMBL/GenBank/DDBJ databases">
        <title>Deep-cultivation of Planctomycetes and their phenomic and genomic characterization uncovers novel biology.</title>
        <authorList>
            <person name="Wiegand S."/>
            <person name="Jogler M."/>
            <person name="Boedeker C."/>
            <person name="Pinto D."/>
            <person name="Vollmers J."/>
            <person name="Rivas-Marin E."/>
            <person name="Kohn T."/>
            <person name="Peeters S.H."/>
            <person name="Heuer A."/>
            <person name="Rast P."/>
            <person name="Oberbeckmann S."/>
            <person name="Bunk B."/>
            <person name="Jeske O."/>
            <person name="Meyerdierks A."/>
            <person name="Storesund J.E."/>
            <person name="Kallscheuer N."/>
            <person name="Luecker S."/>
            <person name="Lage O.M."/>
            <person name="Pohl T."/>
            <person name="Merkel B.J."/>
            <person name="Hornburger P."/>
            <person name="Mueller R.-W."/>
            <person name="Bruemmer F."/>
            <person name="Labrenz M."/>
            <person name="Spormann A.M."/>
            <person name="Op den Camp H."/>
            <person name="Overmann J."/>
            <person name="Amann R."/>
            <person name="Jetten M.S.M."/>
            <person name="Mascher T."/>
            <person name="Medema M.H."/>
            <person name="Devos D.P."/>
            <person name="Kaster A.-K."/>
            <person name="Ovreas L."/>
            <person name="Rohde M."/>
            <person name="Galperin M.Y."/>
            <person name="Jogler C."/>
        </authorList>
    </citation>
    <scope>NUCLEOTIDE SEQUENCE [LARGE SCALE GENOMIC DNA]</scope>
    <source>
        <strain evidence="4 5">ETA_A8</strain>
    </source>
</reference>
<dbReference type="EMBL" id="CP036274">
    <property type="protein sequence ID" value="QDU28152.1"/>
    <property type="molecule type" value="Genomic_DNA"/>
</dbReference>
<feature type="transmembrane region" description="Helical" evidence="2">
    <location>
        <begin position="360"/>
        <end position="379"/>
    </location>
</feature>
<gene>
    <name evidence="4" type="primary">oatA_3</name>
    <name evidence="4" type="ORF">ETAA8_32520</name>
</gene>
<feature type="compositionally biased region" description="Low complexity" evidence="1">
    <location>
        <begin position="7"/>
        <end position="23"/>
    </location>
</feature>
<dbReference type="Pfam" id="PF01757">
    <property type="entry name" value="Acyl_transf_3"/>
    <property type="match status" value="1"/>
</dbReference>
<evidence type="ECO:0000259" key="3">
    <source>
        <dbReference type="Pfam" id="PF01757"/>
    </source>
</evidence>
<keyword evidence="4" id="KW-0012">Acyltransferase</keyword>
<dbReference type="GO" id="GO:0016020">
    <property type="term" value="C:membrane"/>
    <property type="evidence" value="ECO:0007669"/>
    <property type="project" value="TreeGrafter"/>
</dbReference>
<evidence type="ECO:0000256" key="1">
    <source>
        <dbReference type="SAM" id="MobiDB-lite"/>
    </source>
</evidence>
<feature type="region of interest" description="Disordered" evidence="1">
    <location>
        <begin position="1"/>
        <end position="26"/>
    </location>
</feature>
<name>A0A517YDE3_9BACT</name>
<dbReference type="RefSeq" id="WP_145089960.1">
    <property type="nucleotide sequence ID" value="NZ_CP036274.1"/>
</dbReference>
<keyword evidence="2" id="KW-1133">Transmembrane helix</keyword>
<evidence type="ECO:0000256" key="2">
    <source>
        <dbReference type="SAM" id="Phobius"/>
    </source>
</evidence>
<keyword evidence="2" id="KW-0812">Transmembrane</keyword>
<evidence type="ECO:0000313" key="4">
    <source>
        <dbReference type="EMBL" id="QDU28152.1"/>
    </source>
</evidence>
<feature type="transmembrane region" description="Helical" evidence="2">
    <location>
        <begin position="126"/>
        <end position="146"/>
    </location>
</feature>
<accession>A0A517YDE3</accession>
<feature type="transmembrane region" description="Helical" evidence="2">
    <location>
        <begin position="294"/>
        <end position="313"/>
    </location>
</feature>
<dbReference type="EC" id="2.3.1.-" evidence="4"/>
<evidence type="ECO:0000313" key="5">
    <source>
        <dbReference type="Proteomes" id="UP000315017"/>
    </source>
</evidence>
<dbReference type="AlphaFoldDB" id="A0A517YDE3"/>
<dbReference type="InterPro" id="IPR002656">
    <property type="entry name" value="Acyl_transf_3_dom"/>
</dbReference>
<feature type="domain" description="Acyltransferase 3" evidence="3">
    <location>
        <begin position="34"/>
        <end position="372"/>
    </location>
</feature>
<dbReference type="Proteomes" id="UP000315017">
    <property type="component" value="Chromosome"/>
</dbReference>
<protein>
    <submittedName>
        <fullName evidence="4">O-acetyltransferase OatA</fullName>
        <ecNumber evidence="4">2.3.1.-</ecNumber>
    </submittedName>
</protein>
<dbReference type="GO" id="GO:0000271">
    <property type="term" value="P:polysaccharide biosynthetic process"/>
    <property type="evidence" value="ECO:0007669"/>
    <property type="project" value="TreeGrafter"/>
</dbReference>
<feature type="transmembrane region" description="Helical" evidence="2">
    <location>
        <begin position="228"/>
        <end position="249"/>
    </location>
</feature>
<feature type="transmembrane region" description="Helical" evidence="2">
    <location>
        <begin position="80"/>
        <end position="101"/>
    </location>
</feature>